<dbReference type="EMBL" id="VSDO01000003">
    <property type="protein sequence ID" value="TYA12469.1"/>
    <property type="molecule type" value="Genomic_DNA"/>
</dbReference>
<evidence type="ECO:0000256" key="2">
    <source>
        <dbReference type="SAM" id="MobiDB-lite"/>
    </source>
</evidence>
<name>A0A5D0CR60_9BACL</name>
<evidence type="ECO:0000313" key="4">
    <source>
        <dbReference type="EMBL" id="TYA12469.1"/>
    </source>
</evidence>
<organism evidence="4 5">
    <name type="scientific">Paenibacillus faecis</name>
    <dbReference type="NCBI Taxonomy" id="862114"/>
    <lineage>
        <taxon>Bacteria</taxon>
        <taxon>Bacillati</taxon>
        <taxon>Bacillota</taxon>
        <taxon>Bacilli</taxon>
        <taxon>Bacillales</taxon>
        <taxon>Paenibacillaceae</taxon>
        <taxon>Paenibacillus</taxon>
    </lineage>
</organism>
<dbReference type="InterPro" id="IPR027304">
    <property type="entry name" value="Trigger_fact/SurA_dom_sf"/>
</dbReference>
<feature type="domain" description="PpiC" evidence="3">
    <location>
        <begin position="170"/>
        <end position="268"/>
    </location>
</feature>
<dbReference type="Gene3D" id="3.10.50.40">
    <property type="match status" value="1"/>
</dbReference>
<dbReference type="PROSITE" id="PS51257">
    <property type="entry name" value="PROKAR_LIPOPROTEIN"/>
    <property type="match status" value="1"/>
</dbReference>
<dbReference type="PROSITE" id="PS50198">
    <property type="entry name" value="PPIC_PPIASE_2"/>
    <property type="match status" value="1"/>
</dbReference>
<dbReference type="PANTHER" id="PTHR47245">
    <property type="entry name" value="PEPTIDYLPROLYL ISOMERASE"/>
    <property type="match status" value="1"/>
</dbReference>
<accession>A0A5D0CR60</accession>
<sequence>MFRNKSRSWKTALMALTLVLALAVVAGCGKKNVVATYEGGEITAAEFDLEQRILLAVSDPMMQQLMQMDEYKENLLKQQVAFKYLAAKADSKFKETGKTKGTEAFNNMKNYYGADKFKEMLSSQKVTEDDIKNYMIRYYTVLETESVNITDEDIKKEFEATKEDYITASVRHILIGFKDAEGKEVKKEDALKLAKELKSRLEKGEDFAELAKKYSTDPGSKDDGGLYADYPVSRWVPEFKEKAMTLPLNTISDPVETSYGYHIMRVEKRTEKKFEDLTTNEKDIIKLSLASGKLDEFIAGDLEKKIIKKINLPKTEKKENSGSGGNSTGTPDSGGTSGGNKDAGNAGGAGTGNNAGTEGK</sequence>
<dbReference type="SUPFAM" id="SSF54534">
    <property type="entry name" value="FKBP-like"/>
    <property type="match status" value="1"/>
</dbReference>
<evidence type="ECO:0000313" key="5">
    <source>
        <dbReference type="Proteomes" id="UP000325218"/>
    </source>
</evidence>
<dbReference type="InterPro" id="IPR000297">
    <property type="entry name" value="PPIase_PpiC"/>
</dbReference>
<evidence type="ECO:0000256" key="1">
    <source>
        <dbReference type="PROSITE-ProRule" id="PRU00278"/>
    </source>
</evidence>
<dbReference type="Proteomes" id="UP000325218">
    <property type="component" value="Unassembled WGS sequence"/>
</dbReference>
<dbReference type="InterPro" id="IPR050245">
    <property type="entry name" value="PrsA_foldase"/>
</dbReference>
<keyword evidence="1" id="KW-0697">Rotamase</keyword>
<dbReference type="InterPro" id="IPR046357">
    <property type="entry name" value="PPIase_dom_sf"/>
</dbReference>
<reference evidence="4 5" key="1">
    <citation type="submission" date="2019-08" db="EMBL/GenBank/DDBJ databases">
        <title>Genome sequencing of Paenibacillus faecis DSM 23593(T).</title>
        <authorList>
            <person name="Kook J.-K."/>
            <person name="Park S.-N."/>
            <person name="Lim Y.K."/>
        </authorList>
    </citation>
    <scope>NUCLEOTIDE SEQUENCE [LARGE SCALE GENOMIC DNA]</scope>
    <source>
        <strain evidence="4 5">DSM 23593</strain>
    </source>
</reference>
<evidence type="ECO:0000259" key="3">
    <source>
        <dbReference type="PROSITE" id="PS50198"/>
    </source>
</evidence>
<feature type="compositionally biased region" description="Low complexity" evidence="2">
    <location>
        <begin position="328"/>
        <end position="344"/>
    </location>
</feature>
<dbReference type="AlphaFoldDB" id="A0A5D0CR60"/>
<gene>
    <name evidence="4" type="ORF">FRY98_17420</name>
</gene>
<dbReference type="Pfam" id="PF13616">
    <property type="entry name" value="Rotamase_3"/>
    <property type="match status" value="1"/>
</dbReference>
<dbReference type="PANTHER" id="PTHR47245:SF2">
    <property type="entry name" value="PEPTIDYL-PROLYL CIS-TRANS ISOMERASE HP_0175-RELATED"/>
    <property type="match status" value="1"/>
</dbReference>
<dbReference type="OrthoDB" id="14196at2"/>
<comment type="caution">
    <text evidence="4">The sequence shown here is derived from an EMBL/GenBank/DDBJ whole genome shotgun (WGS) entry which is preliminary data.</text>
</comment>
<keyword evidence="5" id="KW-1185">Reference proteome</keyword>
<protein>
    <submittedName>
        <fullName evidence="4">Peptidylprolyl isomerase</fullName>
    </submittedName>
</protein>
<proteinExistence type="predicted"/>
<dbReference type="SUPFAM" id="SSF109998">
    <property type="entry name" value="Triger factor/SurA peptide-binding domain-like"/>
    <property type="match status" value="1"/>
</dbReference>
<dbReference type="RefSeq" id="WP_148454233.1">
    <property type="nucleotide sequence ID" value="NZ_VSDO01000003.1"/>
</dbReference>
<keyword evidence="1 4" id="KW-0413">Isomerase</keyword>
<feature type="region of interest" description="Disordered" evidence="2">
    <location>
        <begin position="312"/>
        <end position="360"/>
    </location>
</feature>
<dbReference type="GO" id="GO:0003755">
    <property type="term" value="F:peptidyl-prolyl cis-trans isomerase activity"/>
    <property type="evidence" value="ECO:0007669"/>
    <property type="project" value="UniProtKB-KW"/>
</dbReference>